<dbReference type="EMBL" id="AP018227">
    <property type="protein sequence ID" value="BAY86652.1"/>
    <property type="molecule type" value="Genomic_DNA"/>
</dbReference>
<reference evidence="5 6" key="1">
    <citation type="submission" date="2017-06" db="EMBL/GenBank/DDBJ databases">
        <title>Genome sequencing of cyanobaciteial culture collection at National Institute for Environmental Studies (NIES).</title>
        <authorList>
            <person name="Hirose Y."/>
            <person name="Shimura Y."/>
            <person name="Fujisawa T."/>
            <person name="Nakamura Y."/>
            <person name="Kawachi M."/>
        </authorList>
    </citation>
    <scope>NUCLEOTIDE SEQUENCE [LARGE SCALE GENOMIC DNA]</scope>
    <source>
        <strain evidence="5 6">NIES-267</strain>
    </source>
</reference>
<dbReference type="SUPFAM" id="SSF56112">
    <property type="entry name" value="Protein kinase-like (PK-like)"/>
    <property type="match status" value="1"/>
</dbReference>
<keyword evidence="5" id="KW-0808">Transferase</keyword>
<dbReference type="GO" id="GO:0004674">
    <property type="term" value="F:protein serine/threonine kinase activity"/>
    <property type="evidence" value="ECO:0007669"/>
    <property type="project" value="TreeGrafter"/>
</dbReference>
<proteinExistence type="predicted"/>
<dbReference type="Pfam" id="PF00069">
    <property type="entry name" value="Pkinase"/>
    <property type="match status" value="1"/>
</dbReference>
<dbReference type="CDD" id="cd14014">
    <property type="entry name" value="STKc_PknB_like"/>
    <property type="match status" value="1"/>
</dbReference>
<dbReference type="AlphaFoldDB" id="A0A1Z4LZJ2"/>
<dbReference type="OrthoDB" id="502205at2"/>
<evidence type="ECO:0000313" key="5">
    <source>
        <dbReference type="EMBL" id="BAY86652.1"/>
    </source>
</evidence>
<organism evidence="5 6">
    <name type="scientific">Calothrix parasitica NIES-267</name>
    <dbReference type="NCBI Taxonomy" id="1973488"/>
    <lineage>
        <taxon>Bacteria</taxon>
        <taxon>Bacillati</taxon>
        <taxon>Cyanobacteriota</taxon>
        <taxon>Cyanophyceae</taxon>
        <taxon>Nostocales</taxon>
        <taxon>Calotrichaceae</taxon>
        <taxon>Calothrix</taxon>
    </lineage>
</organism>
<evidence type="ECO:0000256" key="1">
    <source>
        <dbReference type="ARBA" id="ARBA00022741"/>
    </source>
</evidence>
<feature type="domain" description="Protein kinase" evidence="4">
    <location>
        <begin position="10"/>
        <end position="268"/>
    </location>
</feature>
<dbReference type="GO" id="GO:0005524">
    <property type="term" value="F:ATP binding"/>
    <property type="evidence" value="ECO:0007669"/>
    <property type="project" value="UniProtKB-KW"/>
</dbReference>
<evidence type="ECO:0000259" key="4">
    <source>
        <dbReference type="PROSITE" id="PS50011"/>
    </source>
</evidence>
<keyword evidence="3" id="KW-1133">Transmembrane helix</keyword>
<accession>A0A1Z4LZJ2</accession>
<dbReference type="Gene3D" id="1.10.510.10">
    <property type="entry name" value="Transferase(Phosphotransferase) domain 1"/>
    <property type="match status" value="1"/>
</dbReference>
<feature type="transmembrane region" description="Helical" evidence="3">
    <location>
        <begin position="310"/>
        <end position="331"/>
    </location>
</feature>
<keyword evidence="6" id="KW-1185">Reference proteome</keyword>
<dbReference type="Proteomes" id="UP000218418">
    <property type="component" value="Chromosome"/>
</dbReference>
<dbReference type="InterPro" id="IPR011009">
    <property type="entry name" value="Kinase-like_dom_sf"/>
</dbReference>
<dbReference type="InterPro" id="IPR000719">
    <property type="entry name" value="Prot_kinase_dom"/>
</dbReference>
<dbReference type="PROSITE" id="PS50011">
    <property type="entry name" value="PROTEIN_KINASE_DOM"/>
    <property type="match status" value="1"/>
</dbReference>
<dbReference type="PANTHER" id="PTHR24363:SF7">
    <property type="entry name" value="SERINE_THREONINE-PROTEIN KINASE-LIKE PROTEIN E"/>
    <property type="match status" value="1"/>
</dbReference>
<keyword evidence="1" id="KW-0547">Nucleotide-binding</keyword>
<keyword evidence="5" id="KW-0418">Kinase</keyword>
<keyword evidence="3" id="KW-0472">Membrane</keyword>
<dbReference type="PANTHER" id="PTHR24363">
    <property type="entry name" value="SERINE/THREONINE PROTEIN KINASE"/>
    <property type="match status" value="1"/>
</dbReference>
<dbReference type="SMART" id="SM00220">
    <property type="entry name" value="S_TKc"/>
    <property type="match status" value="1"/>
</dbReference>
<evidence type="ECO:0000256" key="2">
    <source>
        <dbReference type="ARBA" id="ARBA00022840"/>
    </source>
</evidence>
<gene>
    <name evidence="5" type="ORF">NIES267_61630</name>
</gene>
<keyword evidence="2" id="KW-0067">ATP-binding</keyword>
<feature type="transmembrane region" description="Helical" evidence="3">
    <location>
        <begin position="351"/>
        <end position="376"/>
    </location>
</feature>
<protein>
    <submittedName>
        <fullName evidence="5">Serine/threonine kinase</fullName>
    </submittedName>
</protein>
<sequence>MSLHILKERYEIVRQLAKKTGIKTLLARDLKTDELVVVKLLTFNSEVSWEELKLFEREVNTLRNLSFSAIPSYIDFFEVALPDKKGLALVQTYIEADSLEQQVENRGIFNEEEVKQLAKSVLKILVYLQERNPSVIHRNIKPSNILLTNRSGNNIGDVFLIDFGTVQTLASTEEESSTIVGTYGYMAPEQFAGRAAAASDLYGLGATLIYLLTGKSPLYLSQEEEIIELEQIKNCSGEFSEWLNKLLEPSQNKRFKSAAKALKSLENLSSTTLSNYSQSFSKKVLITKSANAIEILTPCQKNVDSSMAHFLVTSYVGIFYGIFSTPLVASLENIFQSIVLSYGFIHPYSLAGLSILVASLYLYVNIWLKIIINILFISFGKNKLKIDDKRVYFTYKLLGLEYRYRPSIPRHAIIKLDSNQGKIAEVVIWLGIHKYGFGKGFLNSNQAAWLSRELSNWLGAKTNY</sequence>
<evidence type="ECO:0000256" key="3">
    <source>
        <dbReference type="SAM" id="Phobius"/>
    </source>
</evidence>
<evidence type="ECO:0000313" key="6">
    <source>
        <dbReference type="Proteomes" id="UP000218418"/>
    </source>
</evidence>
<name>A0A1Z4LZJ2_9CYAN</name>
<keyword evidence="3" id="KW-0812">Transmembrane</keyword>